<protein>
    <submittedName>
        <fullName evidence="2">Amidohydrolase family protein</fullName>
    </submittedName>
</protein>
<dbReference type="Proteomes" id="UP001250181">
    <property type="component" value="Unassembled WGS sequence"/>
</dbReference>
<evidence type="ECO:0000259" key="1">
    <source>
        <dbReference type="Pfam" id="PF01979"/>
    </source>
</evidence>
<reference evidence="2 3" key="1">
    <citation type="submission" date="2023-09" db="EMBL/GenBank/DDBJ databases">
        <title>Streptomyces sp. nov.: A antagonism against Alternaria gaisen Producing Streptochlin, Isolated from Tamarix root soil.</title>
        <authorList>
            <person name="Chen Y."/>
        </authorList>
    </citation>
    <scope>NUCLEOTIDE SEQUENCE [LARGE SCALE GENOMIC DNA]</scope>
    <source>
        <strain evidence="2 3">TRM76323</strain>
    </source>
</reference>
<dbReference type="PANTHER" id="PTHR43135:SF3">
    <property type="entry name" value="ALPHA-D-RIBOSE 1-METHYLPHOSPHONATE 5-TRIPHOSPHATE DIPHOSPHATASE"/>
    <property type="match status" value="1"/>
</dbReference>
<dbReference type="InterPro" id="IPR057744">
    <property type="entry name" value="OTAase-like"/>
</dbReference>
<name>A0ABU3QK40_9ACTN</name>
<dbReference type="EMBL" id="JAWCTQ010000014">
    <property type="protein sequence ID" value="MDT9683116.1"/>
    <property type="molecule type" value="Genomic_DNA"/>
</dbReference>
<organism evidence="2 3">
    <name type="scientific">Streptomyces tamarix</name>
    <dbReference type="NCBI Taxonomy" id="3078565"/>
    <lineage>
        <taxon>Bacteria</taxon>
        <taxon>Bacillati</taxon>
        <taxon>Actinomycetota</taxon>
        <taxon>Actinomycetes</taxon>
        <taxon>Kitasatosporales</taxon>
        <taxon>Streptomycetaceae</taxon>
        <taxon>Streptomyces</taxon>
    </lineage>
</organism>
<feature type="domain" description="Amidohydrolase-related" evidence="1">
    <location>
        <begin position="60"/>
        <end position="409"/>
    </location>
</feature>
<dbReference type="CDD" id="cd01299">
    <property type="entry name" value="Met_dep_hydrolase_A"/>
    <property type="match status" value="1"/>
</dbReference>
<dbReference type="PANTHER" id="PTHR43135">
    <property type="entry name" value="ALPHA-D-RIBOSE 1-METHYLPHOSPHONATE 5-TRIPHOSPHATE DIPHOSPHATASE"/>
    <property type="match status" value="1"/>
</dbReference>
<evidence type="ECO:0000313" key="3">
    <source>
        <dbReference type="Proteomes" id="UP001250181"/>
    </source>
</evidence>
<dbReference type="SUPFAM" id="SSF51556">
    <property type="entry name" value="Metallo-dependent hydrolases"/>
    <property type="match status" value="1"/>
</dbReference>
<comment type="caution">
    <text evidence="2">The sequence shown here is derived from an EMBL/GenBank/DDBJ whole genome shotgun (WGS) entry which is preliminary data.</text>
</comment>
<dbReference type="Pfam" id="PF01979">
    <property type="entry name" value="Amidohydro_1"/>
    <property type="match status" value="1"/>
</dbReference>
<dbReference type="Gene3D" id="3.20.20.140">
    <property type="entry name" value="Metal-dependent hydrolases"/>
    <property type="match status" value="1"/>
</dbReference>
<dbReference type="InterPro" id="IPR006680">
    <property type="entry name" value="Amidohydro-rel"/>
</dbReference>
<proteinExistence type="predicted"/>
<dbReference type="InterPro" id="IPR011059">
    <property type="entry name" value="Metal-dep_hydrolase_composite"/>
</dbReference>
<dbReference type="Gene3D" id="2.30.40.10">
    <property type="entry name" value="Urease, subunit C, domain 1"/>
    <property type="match status" value="1"/>
</dbReference>
<sequence length="420" mass="45058">MTREPEPRLVALVPELLWDGLADAPREGAVIVSEGRITAVTGPGERLPVGADRVDLPGRTLMPGLIDCHVHLSNAPDSTDDDITAPVSQRHLNTLTALRTLLDNGFTTVRDLGCALPQPMSLVVRESVEAGVLPGPRLIVAPHIISARSGHGDESAELGTLPETEIGALADGPQEIIGMVRAEARSGADWIKFAGTGGFFSATDEPEQITYSQEEMDVLVSVARDLRLPCAVHAFGDEGVRRAVRAGVRSVEHGGLARPETLAEMAERGTYVVPTQGIVFQAVEHLDDDDFWQERSQRAREKFRAHRDELYDSAHALADSDVKVAYGTDAGVLSSEDNQRDFFTMVDNGMTPLRVLKAATSTASELLERPDLGRIAPGARADLVAVRGDPLADIGAMTHVDLVMRDGRIHRGGDGHGAAH</sequence>
<dbReference type="SUPFAM" id="SSF51338">
    <property type="entry name" value="Composite domain of metallo-dependent hydrolases"/>
    <property type="match status" value="1"/>
</dbReference>
<accession>A0ABU3QK40</accession>
<dbReference type="InterPro" id="IPR032466">
    <property type="entry name" value="Metal_Hydrolase"/>
</dbReference>
<gene>
    <name evidence="2" type="ORF">RND61_13690</name>
</gene>
<dbReference type="RefSeq" id="WP_315878193.1">
    <property type="nucleotide sequence ID" value="NZ_JAWCTQ010000014.1"/>
</dbReference>
<keyword evidence="3" id="KW-1185">Reference proteome</keyword>
<dbReference type="InterPro" id="IPR051781">
    <property type="entry name" value="Metallo-dep_Hydrolase"/>
</dbReference>
<evidence type="ECO:0000313" key="2">
    <source>
        <dbReference type="EMBL" id="MDT9683116.1"/>
    </source>
</evidence>